<evidence type="ECO:0000313" key="1">
    <source>
        <dbReference type="EMBL" id="GIL40409.1"/>
    </source>
</evidence>
<name>A0A8S8XER4_9PROT</name>
<accession>A0A8S8XER4</accession>
<dbReference type="RefSeq" id="WP_420243507.1">
    <property type="nucleotide sequence ID" value="NZ_BOPV01000001.1"/>
</dbReference>
<comment type="caution">
    <text evidence="1">The sequence shown here is derived from an EMBL/GenBank/DDBJ whole genome shotgun (WGS) entry which is preliminary data.</text>
</comment>
<protein>
    <submittedName>
        <fullName evidence="1">Uncharacterized protein</fullName>
    </submittedName>
</protein>
<gene>
    <name evidence="1" type="ORF">TMPK1_26460</name>
</gene>
<sequence length="132" mass="13889">MTDLGDLIRMLGDIQGGMDRLGGQTTKLGELAAAAHDRSDGLMQQNLALLSLCVVALRLCADMRPDGLQTVLARLEEAADVLPDDPPMPAARQIFDRVSDILRASGGIPAKAPKFEVVRGGKEPPEDDGGAA</sequence>
<dbReference type="EMBL" id="BOPV01000001">
    <property type="protein sequence ID" value="GIL40409.1"/>
    <property type="molecule type" value="Genomic_DNA"/>
</dbReference>
<keyword evidence="2" id="KW-1185">Reference proteome</keyword>
<proteinExistence type="predicted"/>
<evidence type="ECO:0000313" key="2">
    <source>
        <dbReference type="Proteomes" id="UP000681075"/>
    </source>
</evidence>
<dbReference type="Proteomes" id="UP000681075">
    <property type="component" value="Unassembled WGS sequence"/>
</dbReference>
<dbReference type="AlphaFoldDB" id="A0A8S8XER4"/>
<reference evidence="1" key="1">
    <citation type="submission" date="2021-02" db="EMBL/GenBank/DDBJ databases">
        <title>Genome sequence of Rhodospirillales sp. strain TMPK1 isolated from soil.</title>
        <authorList>
            <person name="Nakai R."/>
            <person name="Kusada H."/>
            <person name="Tamaki H."/>
        </authorList>
    </citation>
    <scope>NUCLEOTIDE SEQUENCE</scope>
    <source>
        <strain evidence="1">TMPK1</strain>
    </source>
</reference>
<organism evidence="1 2">
    <name type="scientific">Roseiterribacter gracilis</name>
    <dbReference type="NCBI Taxonomy" id="2812848"/>
    <lineage>
        <taxon>Bacteria</taxon>
        <taxon>Pseudomonadati</taxon>
        <taxon>Pseudomonadota</taxon>
        <taxon>Alphaproteobacteria</taxon>
        <taxon>Rhodospirillales</taxon>
        <taxon>Roseiterribacteraceae</taxon>
        <taxon>Roseiterribacter</taxon>
    </lineage>
</organism>